<evidence type="ECO:0000313" key="1">
    <source>
        <dbReference type="EMBL" id="THB60552.1"/>
    </source>
</evidence>
<dbReference type="InterPro" id="IPR051454">
    <property type="entry name" value="RNA/ubiquinone_mod_enzymes"/>
</dbReference>
<name>A0A4S3B1A6_9ENTE</name>
<dbReference type="RefSeq" id="WP_136137542.1">
    <property type="nucleotide sequence ID" value="NZ_SDGV01000022.1"/>
</dbReference>
<dbReference type="Proteomes" id="UP000310506">
    <property type="component" value="Unassembled WGS sequence"/>
</dbReference>
<dbReference type="OrthoDB" id="9807498at2"/>
<protein>
    <submittedName>
        <fullName evidence="1">U32 family peptidase</fullName>
    </submittedName>
</protein>
<evidence type="ECO:0000313" key="2">
    <source>
        <dbReference type="Proteomes" id="UP000310506"/>
    </source>
</evidence>
<dbReference type="PANTHER" id="PTHR30217:SF12">
    <property type="entry name" value="U32 FAMILY PEPTIDASE"/>
    <property type="match status" value="1"/>
</dbReference>
<dbReference type="EMBL" id="SDGV01000022">
    <property type="protein sequence ID" value="THB60552.1"/>
    <property type="molecule type" value="Genomic_DNA"/>
</dbReference>
<gene>
    <name evidence="1" type="ORF">ESZ54_10030</name>
</gene>
<organism evidence="1 2">
    <name type="scientific">Vagococcus silagei</name>
    <dbReference type="NCBI Taxonomy" id="2508885"/>
    <lineage>
        <taxon>Bacteria</taxon>
        <taxon>Bacillati</taxon>
        <taxon>Bacillota</taxon>
        <taxon>Bacilli</taxon>
        <taxon>Lactobacillales</taxon>
        <taxon>Enterococcaceae</taxon>
        <taxon>Vagococcus</taxon>
    </lineage>
</organism>
<dbReference type="InterPro" id="IPR001539">
    <property type="entry name" value="Peptidase_U32"/>
</dbReference>
<keyword evidence="2" id="KW-1185">Reference proteome</keyword>
<comment type="caution">
    <text evidence="1">The sequence shown here is derived from an EMBL/GenBank/DDBJ whole genome shotgun (WGS) entry which is preliminary data.</text>
</comment>
<dbReference type="PANTHER" id="PTHR30217">
    <property type="entry name" value="PEPTIDASE U32 FAMILY"/>
    <property type="match status" value="1"/>
</dbReference>
<proteinExistence type="predicted"/>
<accession>A0A4S3B1A6</accession>
<reference evidence="1 2" key="1">
    <citation type="submission" date="2019-01" db="EMBL/GenBank/DDBJ databases">
        <title>Vagococcus silagei sp. nov. isolated from brewer's grain.</title>
        <authorList>
            <person name="Guu J.-R."/>
        </authorList>
    </citation>
    <scope>NUCLEOTIDE SEQUENCE [LARGE SCALE GENOMIC DNA]</scope>
    <source>
        <strain evidence="1 2">2B-2</strain>
    </source>
</reference>
<dbReference type="Pfam" id="PF01136">
    <property type="entry name" value="Peptidase_U32"/>
    <property type="match status" value="1"/>
</dbReference>
<dbReference type="AlphaFoldDB" id="A0A4S3B1A6"/>
<sequence>MIEIIATIESTEQAKQLLDLGIDGLYFGEERYGLRLPRYFSREEMHDLVTLIHEYGKKARVSVNAIMHPEDMEGMPEYLAFLEEIGVDEIIVGDAGVIFVLQRDGYHLPYIYDTGTTVTSSRQINFWAKRGASGAVLAREIPFKELELLSRDATIPTEFLVYGATCIHQSKRPLLENYFSFIKTDQPVDKEQNLFITEPKDEDSHYSIFEDRQGTHIFQTNDINMMLELAEVHSVGLNTWKLDGIYTPGDDFVKIAEQFIIAKNKIMNNEWSVVDAEKANEVIHALHPKNRGLDQGFYYLNPDEIR</sequence>